<feature type="transmembrane region" description="Helical" evidence="3">
    <location>
        <begin position="345"/>
        <end position="371"/>
    </location>
</feature>
<keyword evidence="4" id="KW-1185">Reference proteome</keyword>
<proteinExistence type="inferred from homology"/>
<dbReference type="AlphaFoldDB" id="A0A914GXW8"/>
<feature type="transmembrane region" description="Helical" evidence="3">
    <location>
        <begin position="509"/>
        <end position="529"/>
    </location>
</feature>
<accession>A0A914GXW8</accession>
<evidence type="ECO:0000256" key="3">
    <source>
        <dbReference type="SAM" id="Phobius"/>
    </source>
</evidence>
<dbReference type="InterPro" id="IPR051843">
    <property type="entry name" value="CPA1_transporter"/>
</dbReference>
<comment type="similarity">
    <text evidence="1">Belongs to the monovalent cation:proton antiporter 1 (CPA1) transporter (TC 2.A.36) family.</text>
</comment>
<evidence type="ECO:0000256" key="2">
    <source>
        <dbReference type="SAM" id="MobiDB-lite"/>
    </source>
</evidence>
<dbReference type="GO" id="GO:0098662">
    <property type="term" value="P:inorganic cation transmembrane transport"/>
    <property type="evidence" value="ECO:0007669"/>
    <property type="project" value="TreeGrafter"/>
</dbReference>
<feature type="transmembrane region" description="Helical" evidence="3">
    <location>
        <begin position="279"/>
        <end position="302"/>
    </location>
</feature>
<feature type="transmembrane region" description="Helical" evidence="3">
    <location>
        <begin position="180"/>
        <end position="200"/>
    </location>
</feature>
<dbReference type="PANTHER" id="PTHR31102:SF1">
    <property type="entry name" value="CATION_H+ EXCHANGER DOMAIN-CONTAINING PROTEIN"/>
    <property type="match status" value="1"/>
</dbReference>
<name>A0A914GXW8_GLORO</name>
<feature type="region of interest" description="Disordered" evidence="2">
    <location>
        <begin position="66"/>
        <end position="138"/>
    </location>
</feature>
<feature type="transmembrane region" description="Helical" evidence="3">
    <location>
        <begin position="472"/>
        <end position="497"/>
    </location>
</feature>
<feature type="compositionally biased region" description="Polar residues" evidence="2">
    <location>
        <begin position="91"/>
        <end position="109"/>
    </location>
</feature>
<feature type="transmembrane region" description="Helical" evidence="3">
    <location>
        <begin position="250"/>
        <end position="273"/>
    </location>
</feature>
<reference evidence="5" key="1">
    <citation type="submission" date="2022-11" db="UniProtKB">
        <authorList>
            <consortium name="WormBaseParasite"/>
        </authorList>
    </citation>
    <scope>IDENTIFICATION</scope>
</reference>
<dbReference type="Gene3D" id="1.20.1530.20">
    <property type="match status" value="1"/>
</dbReference>
<keyword evidence="3" id="KW-1133">Transmembrane helix</keyword>
<feature type="transmembrane region" description="Helical" evidence="3">
    <location>
        <begin position="383"/>
        <end position="401"/>
    </location>
</feature>
<feature type="transmembrane region" description="Helical" evidence="3">
    <location>
        <begin position="220"/>
        <end position="238"/>
    </location>
</feature>
<sequence>MLTNRSAITSRLNNILINVFNHRETNLVLSALLAFLCLYISLKSLLGHFEQQQFIALADFHNAHSAEHPNQLRSDHNQQSTLSSDHDHQKQTSSVSSDHDNQPTSSVSSDHVHQPSDHDHQPSDHDHQSSDHDLQKQTSYISSPKLSSPQLSVADHSPNLHSSAISLFVLWSLSLLVGRFLSYFFIPTLTGPIVVGILFANFNSVHSLLLHYSHQHQLSGFIYEFAFLLILVRSAFGIDRAALRQSFTLCCGLGLVCPLFDCLVTVLGAHFLFHLPLSTSILFAFALAPSSLAVITPIILCLKKEGRGAEMGISSTVLASAAIDNIVALTGFAITFGIVSPRSDVLAYTLTRMPAELLVGAIFGIVVGLLIRSVPRADSPSVHFVRTLLILSFAVAAHFGTRRIGCWLFGPVAVLLSTAVAKMRWEVDNSQNTRLEENALRLGWDLLVGPLLFLHLGMLLDLSTFARPMLGPSVALLALSFLSRFLSSLLFSMLFFYVSPSSDCVRQRLFLAFALLPKASLQCCLLPLVVQLSTNHPNSLLPVHVCLLSVPTAPVAQLLLRLVGRILLHPKLAMLSTVTATQLANNKMQIATAKVTTSDPKDNRLKLELGKSDESQRNRRQIHRQMPSFYGQQQLRL</sequence>
<evidence type="ECO:0000313" key="5">
    <source>
        <dbReference type="WBParaSite" id="Gr19_v10_g12208.t1"/>
    </source>
</evidence>
<feature type="transmembrane region" description="Helical" evidence="3">
    <location>
        <begin position="541"/>
        <end position="564"/>
    </location>
</feature>
<keyword evidence="3" id="KW-0812">Transmembrane</keyword>
<dbReference type="InterPro" id="IPR038770">
    <property type="entry name" value="Na+/solute_symporter_sf"/>
</dbReference>
<feature type="compositionally biased region" description="Basic and acidic residues" evidence="2">
    <location>
        <begin position="110"/>
        <end position="135"/>
    </location>
</feature>
<protein>
    <submittedName>
        <fullName evidence="5">Cation/H+ exchanger domain-containing protein</fullName>
    </submittedName>
</protein>
<evidence type="ECO:0000313" key="4">
    <source>
        <dbReference type="Proteomes" id="UP000887572"/>
    </source>
</evidence>
<feature type="transmembrane region" description="Helical" evidence="3">
    <location>
        <begin position="27"/>
        <end position="46"/>
    </location>
</feature>
<evidence type="ECO:0000256" key="1">
    <source>
        <dbReference type="ARBA" id="ARBA00007367"/>
    </source>
</evidence>
<feature type="transmembrane region" description="Helical" evidence="3">
    <location>
        <begin position="407"/>
        <end position="425"/>
    </location>
</feature>
<feature type="transmembrane region" description="Helical" evidence="3">
    <location>
        <begin position="314"/>
        <end position="339"/>
    </location>
</feature>
<feature type="transmembrane region" description="Helical" evidence="3">
    <location>
        <begin position="446"/>
        <end position="466"/>
    </location>
</feature>
<keyword evidence="3" id="KW-0472">Membrane</keyword>
<dbReference type="Proteomes" id="UP000887572">
    <property type="component" value="Unplaced"/>
</dbReference>
<dbReference type="WBParaSite" id="Gr19_v10_g12208.t1">
    <property type="protein sequence ID" value="Gr19_v10_g12208.t1"/>
    <property type="gene ID" value="Gr19_v10_g12208"/>
</dbReference>
<organism evidence="4 5">
    <name type="scientific">Globodera rostochiensis</name>
    <name type="common">Golden nematode worm</name>
    <name type="synonym">Heterodera rostochiensis</name>
    <dbReference type="NCBI Taxonomy" id="31243"/>
    <lineage>
        <taxon>Eukaryota</taxon>
        <taxon>Metazoa</taxon>
        <taxon>Ecdysozoa</taxon>
        <taxon>Nematoda</taxon>
        <taxon>Chromadorea</taxon>
        <taxon>Rhabditida</taxon>
        <taxon>Tylenchina</taxon>
        <taxon>Tylenchomorpha</taxon>
        <taxon>Tylenchoidea</taxon>
        <taxon>Heteroderidae</taxon>
        <taxon>Heteroderinae</taxon>
        <taxon>Globodera</taxon>
    </lineage>
</organism>
<dbReference type="PANTHER" id="PTHR31102">
    <property type="match status" value="1"/>
</dbReference>